<dbReference type="EMBL" id="CACVKT020009486">
    <property type="protein sequence ID" value="CAC5422074.1"/>
    <property type="molecule type" value="Genomic_DNA"/>
</dbReference>
<dbReference type="Pfam" id="PF00046">
    <property type="entry name" value="Homeodomain"/>
    <property type="match status" value="1"/>
</dbReference>
<dbReference type="PANTHER" id="PTHR24340:SF41">
    <property type="entry name" value="MUSCLE-SPECIFIC HOMEOBOX PROTEIN TINMAN-RELATED"/>
    <property type="match status" value="1"/>
</dbReference>
<dbReference type="PRINTS" id="PR00024">
    <property type="entry name" value="HOMEOBOX"/>
</dbReference>
<comment type="similarity">
    <text evidence="2">Belongs to the NK-2 homeobox family.</text>
</comment>
<feature type="DNA-binding region" description="Homeobox" evidence="7">
    <location>
        <begin position="153"/>
        <end position="212"/>
    </location>
</feature>
<dbReference type="InterPro" id="IPR009057">
    <property type="entry name" value="Homeodomain-like_sf"/>
</dbReference>
<evidence type="ECO:0000256" key="6">
    <source>
        <dbReference type="ARBA" id="ARBA00023242"/>
    </source>
</evidence>
<feature type="region of interest" description="Disordered" evidence="9">
    <location>
        <begin position="210"/>
        <end position="299"/>
    </location>
</feature>
<dbReference type="InterPro" id="IPR017970">
    <property type="entry name" value="Homeobox_CS"/>
</dbReference>
<protein>
    <submittedName>
        <fullName evidence="11">NKX2-1</fullName>
    </submittedName>
</protein>
<name>A0A6J8ENB2_MYTCO</name>
<reference evidence="11 12" key="1">
    <citation type="submission" date="2020-06" db="EMBL/GenBank/DDBJ databases">
        <authorList>
            <person name="Li R."/>
            <person name="Bekaert M."/>
        </authorList>
    </citation>
    <scope>NUCLEOTIDE SEQUENCE [LARGE SCALE GENOMIC DNA]</scope>
    <source>
        <strain evidence="12">wild</strain>
    </source>
</reference>
<feature type="region of interest" description="Disordered" evidence="9">
    <location>
        <begin position="35"/>
        <end position="55"/>
    </location>
</feature>
<gene>
    <name evidence="11" type="ORF">MCOR_54145</name>
</gene>
<dbReference type="InterPro" id="IPR020479">
    <property type="entry name" value="HD_metazoa"/>
</dbReference>
<dbReference type="Proteomes" id="UP000507470">
    <property type="component" value="Unassembled WGS sequence"/>
</dbReference>
<dbReference type="PROSITE" id="PS50071">
    <property type="entry name" value="HOMEOBOX_2"/>
    <property type="match status" value="1"/>
</dbReference>
<evidence type="ECO:0000256" key="3">
    <source>
        <dbReference type="ARBA" id="ARBA00022473"/>
    </source>
</evidence>
<evidence type="ECO:0000313" key="12">
    <source>
        <dbReference type="Proteomes" id="UP000507470"/>
    </source>
</evidence>
<dbReference type="PROSITE" id="PS00027">
    <property type="entry name" value="HOMEOBOX_1"/>
    <property type="match status" value="1"/>
</dbReference>
<dbReference type="InterPro" id="IPR050394">
    <property type="entry name" value="Homeobox_NK-like"/>
</dbReference>
<dbReference type="GO" id="GO:0000981">
    <property type="term" value="F:DNA-binding transcription factor activity, RNA polymerase II-specific"/>
    <property type="evidence" value="ECO:0007669"/>
    <property type="project" value="InterPro"/>
</dbReference>
<feature type="region of interest" description="Disordered" evidence="9">
    <location>
        <begin position="338"/>
        <end position="359"/>
    </location>
</feature>
<evidence type="ECO:0000313" key="11">
    <source>
        <dbReference type="EMBL" id="CAC5422074.1"/>
    </source>
</evidence>
<dbReference type="SUPFAM" id="SSF46689">
    <property type="entry name" value="Homeodomain-like"/>
    <property type="match status" value="1"/>
</dbReference>
<evidence type="ECO:0000259" key="10">
    <source>
        <dbReference type="PROSITE" id="PS50071"/>
    </source>
</evidence>
<evidence type="ECO:0000256" key="2">
    <source>
        <dbReference type="ARBA" id="ARBA00005661"/>
    </source>
</evidence>
<dbReference type="GO" id="GO:0000978">
    <property type="term" value="F:RNA polymerase II cis-regulatory region sequence-specific DNA binding"/>
    <property type="evidence" value="ECO:0007669"/>
    <property type="project" value="TreeGrafter"/>
</dbReference>
<evidence type="ECO:0000256" key="1">
    <source>
        <dbReference type="ARBA" id="ARBA00004123"/>
    </source>
</evidence>
<keyword evidence="4 7" id="KW-0238">DNA-binding</keyword>
<dbReference type="Gene3D" id="1.10.10.60">
    <property type="entry name" value="Homeodomain-like"/>
    <property type="match status" value="1"/>
</dbReference>
<dbReference type="CDD" id="cd00086">
    <property type="entry name" value="homeodomain"/>
    <property type="match status" value="1"/>
</dbReference>
<evidence type="ECO:0000256" key="8">
    <source>
        <dbReference type="RuleBase" id="RU000682"/>
    </source>
</evidence>
<feature type="compositionally biased region" description="Polar residues" evidence="9">
    <location>
        <begin position="264"/>
        <end position="283"/>
    </location>
</feature>
<dbReference type="SMART" id="SM00389">
    <property type="entry name" value="HOX"/>
    <property type="match status" value="1"/>
</dbReference>
<sequence length="359" mass="39558">MSLSPKHTTPFSVTDILSPIEDTYRRTTIEAAIPPLAPYRNHHSQHSSSQMASMSVPVSNPYHTGYVPPLSHHTPSFASQYCNGTDFGHYGDPRSTPNWYSSNPDRIAISRLMGGPSSCAMSPMSSGMNHMNMSALGGYDHTKAGMQFPITQRRKRRVLFSQAQVYELERRFKQQKYLSAPEREHLASMINLTPTQVKIWFQNHRYKYKRASKDKIKSEPGSPESSQEDSAPSEHSSPSQSSQQSQHSPRRVAVPVLVKDGKPCSNSGDTQTTHVQHNSQTRMSAGHVGSSGSHVSPQIPNSKILSQPNSLGSGTMPTHCVTNSYSSSHSGLSQGIHYPSSINGNSMTSSPYMLNGRTW</sequence>
<dbReference type="PANTHER" id="PTHR24340">
    <property type="entry name" value="HOMEOBOX PROTEIN NKX"/>
    <property type="match status" value="1"/>
</dbReference>
<dbReference type="OrthoDB" id="3137333at2759"/>
<dbReference type="GO" id="GO:0030154">
    <property type="term" value="P:cell differentiation"/>
    <property type="evidence" value="ECO:0007669"/>
    <property type="project" value="TreeGrafter"/>
</dbReference>
<evidence type="ECO:0000256" key="7">
    <source>
        <dbReference type="PROSITE-ProRule" id="PRU00108"/>
    </source>
</evidence>
<organism evidence="11 12">
    <name type="scientific">Mytilus coruscus</name>
    <name type="common">Sea mussel</name>
    <dbReference type="NCBI Taxonomy" id="42192"/>
    <lineage>
        <taxon>Eukaryota</taxon>
        <taxon>Metazoa</taxon>
        <taxon>Spiralia</taxon>
        <taxon>Lophotrochozoa</taxon>
        <taxon>Mollusca</taxon>
        <taxon>Bivalvia</taxon>
        <taxon>Autobranchia</taxon>
        <taxon>Pteriomorphia</taxon>
        <taxon>Mytilida</taxon>
        <taxon>Mytiloidea</taxon>
        <taxon>Mytilidae</taxon>
        <taxon>Mytilinae</taxon>
        <taxon>Mytilus</taxon>
    </lineage>
</organism>
<dbReference type="FunFam" id="1.10.10.60:FF:000101">
    <property type="entry name" value="NK2 homeobox 8"/>
    <property type="match status" value="1"/>
</dbReference>
<dbReference type="GO" id="GO:0005634">
    <property type="term" value="C:nucleus"/>
    <property type="evidence" value="ECO:0007669"/>
    <property type="project" value="UniProtKB-SubCell"/>
</dbReference>
<feature type="compositionally biased region" description="Low complexity" evidence="9">
    <location>
        <begin position="233"/>
        <end position="247"/>
    </location>
</feature>
<evidence type="ECO:0000256" key="4">
    <source>
        <dbReference type="ARBA" id="ARBA00023125"/>
    </source>
</evidence>
<keyword evidence="6 7" id="KW-0539">Nucleus</keyword>
<evidence type="ECO:0000256" key="9">
    <source>
        <dbReference type="SAM" id="MobiDB-lite"/>
    </source>
</evidence>
<proteinExistence type="inferred from homology"/>
<comment type="subcellular location">
    <subcellularLocation>
        <location evidence="1 7 8">Nucleus</location>
    </subcellularLocation>
</comment>
<feature type="compositionally biased region" description="Low complexity" evidence="9">
    <location>
        <begin position="286"/>
        <end position="296"/>
    </location>
</feature>
<feature type="compositionally biased region" description="Polar residues" evidence="9">
    <location>
        <begin position="340"/>
        <end position="359"/>
    </location>
</feature>
<dbReference type="AlphaFoldDB" id="A0A6J8ENB2"/>
<keyword evidence="3" id="KW-0217">Developmental protein</keyword>
<feature type="compositionally biased region" description="Low complexity" evidence="9">
    <location>
        <begin position="46"/>
        <end position="55"/>
    </location>
</feature>
<feature type="domain" description="Homeobox" evidence="10">
    <location>
        <begin position="151"/>
        <end position="211"/>
    </location>
</feature>
<accession>A0A6J8ENB2</accession>
<keyword evidence="12" id="KW-1185">Reference proteome</keyword>
<evidence type="ECO:0000256" key="5">
    <source>
        <dbReference type="ARBA" id="ARBA00023155"/>
    </source>
</evidence>
<dbReference type="InterPro" id="IPR001356">
    <property type="entry name" value="HD"/>
</dbReference>
<keyword evidence="5 7" id="KW-0371">Homeobox</keyword>